<reference evidence="6" key="1">
    <citation type="submission" date="2021-02" db="EMBL/GenBank/DDBJ databases">
        <authorList>
            <person name="Dougan E. K."/>
            <person name="Rhodes N."/>
            <person name="Thang M."/>
            <person name="Chan C."/>
        </authorList>
    </citation>
    <scope>NUCLEOTIDE SEQUENCE</scope>
</reference>
<feature type="compositionally biased region" description="Basic and acidic residues" evidence="5">
    <location>
        <begin position="614"/>
        <end position="637"/>
    </location>
</feature>
<evidence type="ECO:0000313" key="6">
    <source>
        <dbReference type="EMBL" id="CAE7928382.1"/>
    </source>
</evidence>
<feature type="compositionally biased region" description="Polar residues" evidence="5">
    <location>
        <begin position="84"/>
        <end position="93"/>
    </location>
</feature>
<feature type="compositionally biased region" description="Polar residues" evidence="5">
    <location>
        <begin position="128"/>
        <end position="139"/>
    </location>
</feature>
<feature type="compositionally biased region" description="Low complexity" evidence="5">
    <location>
        <begin position="213"/>
        <end position="245"/>
    </location>
</feature>
<dbReference type="Pfam" id="PF00023">
    <property type="entry name" value="Ank"/>
    <property type="match status" value="1"/>
</dbReference>
<feature type="compositionally biased region" description="Basic and acidic residues" evidence="5">
    <location>
        <begin position="468"/>
        <end position="478"/>
    </location>
</feature>
<feature type="region of interest" description="Disordered" evidence="5">
    <location>
        <begin position="74"/>
        <end position="254"/>
    </location>
</feature>
<dbReference type="InterPro" id="IPR002110">
    <property type="entry name" value="Ankyrin_rpt"/>
</dbReference>
<dbReference type="InterPro" id="IPR036770">
    <property type="entry name" value="Ankyrin_rpt-contain_sf"/>
</dbReference>
<dbReference type="OrthoDB" id="6596655at2759"/>
<feature type="region of interest" description="Disordered" evidence="5">
    <location>
        <begin position="673"/>
        <end position="696"/>
    </location>
</feature>
<sequence>MSFARDVRNTTPVRKGHHVKPASAAERPEQSISRLLDIVTDHGLQLKSLRQEHDALQQETKALRCALSSAGLWHQDKGGEREPQSNSAVSNPSADDVLAKLAQSGVAHGKRPASGGYPTRTAAKAEPTGSSVCSTSAGSEGSGNSFTSSIRRSSSSGSVGAVRKTKSCPKARAKENVPRDAESVGEEREREPRRGPRREPERGATGVAPSPKSTARQRSQSASATAAPSTPRSGSTRRASSGSPLRRSRPREPPSLYQAAEPLLSASASKEKRALALGAISRALKDGAPADKWDGPKTPLRAAVQARSVEMARLLVEARANPNETDAKGVCVLHTASFDGLADVCRTLLQARADANAADQHGQTALFFSPLSSVCDVLLEHKANVNALNQKGQSALHLASRAGLTEVLVWMAPRVSRDVVDMRDTHGATAAYYARHAGIPSDFLVKHRLLVVESTPASSAERTRRRTSRESEMQETGRGRARQNWSGPSRAPLPTLLEDQQCSEEEVAPASSKEVVCAEQEKQSDKPEDEEELPCSTVVTPVDTRMAGDEATMDLTKDLQVQDRLESKETGDAAEHGEDHSDCLERALKAELDPEEVCQEHQEETSFLCEETTGDEKPEKVADSEERLPWSEDRGSEKSLVAPQAAGAEVPLDVQGCDESGSSPPVGSCQLQACADGECGDGSEHSPSYSASERDRADKMVTWEEDFGQPGSALSQMAPNCETHEPADDPAGTGHVPEFEPVAEAQGLLGT</sequence>
<organism evidence="6 7">
    <name type="scientific">Symbiodinium necroappetens</name>
    <dbReference type="NCBI Taxonomy" id="1628268"/>
    <lineage>
        <taxon>Eukaryota</taxon>
        <taxon>Sar</taxon>
        <taxon>Alveolata</taxon>
        <taxon>Dinophyceae</taxon>
        <taxon>Suessiales</taxon>
        <taxon>Symbiodiniaceae</taxon>
        <taxon>Symbiodinium</taxon>
    </lineage>
</organism>
<dbReference type="EMBL" id="CAJNJA010080774">
    <property type="protein sequence ID" value="CAE7928382.1"/>
    <property type="molecule type" value="Genomic_DNA"/>
</dbReference>
<keyword evidence="1" id="KW-0677">Repeat</keyword>
<dbReference type="PANTHER" id="PTHR24126:SF14">
    <property type="entry name" value="ANK_REP_REGION DOMAIN-CONTAINING PROTEIN"/>
    <property type="match status" value="1"/>
</dbReference>
<dbReference type="SMART" id="SM00248">
    <property type="entry name" value="ANK"/>
    <property type="match status" value="3"/>
</dbReference>
<feature type="region of interest" description="Disordered" evidence="5">
    <location>
        <begin position="709"/>
        <end position="751"/>
    </location>
</feature>
<feature type="region of interest" description="Disordered" evidence="5">
    <location>
        <begin position="1"/>
        <end position="30"/>
    </location>
</feature>
<dbReference type="Proteomes" id="UP000601435">
    <property type="component" value="Unassembled WGS sequence"/>
</dbReference>
<keyword evidence="4" id="KW-0175">Coiled coil</keyword>
<evidence type="ECO:0000256" key="5">
    <source>
        <dbReference type="SAM" id="MobiDB-lite"/>
    </source>
</evidence>
<feature type="region of interest" description="Disordered" evidence="5">
    <location>
        <begin position="455"/>
        <end position="535"/>
    </location>
</feature>
<name>A0A813BWB1_9DINO</name>
<feature type="repeat" description="ANK" evidence="3">
    <location>
        <begin position="295"/>
        <end position="327"/>
    </location>
</feature>
<evidence type="ECO:0000313" key="7">
    <source>
        <dbReference type="Proteomes" id="UP000601435"/>
    </source>
</evidence>
<feature type="compositionally biased region" description="Basic and acidic residues" evidence="5">
    <location>
        <begin position="172"/>
        <end position="202"/>
    </location>
</feature>
<dbReference type="PROSITE" id="PS50088">
    <property type="entry name" value="ANK_REPEAT"/>
    <property type="match status" value="2"/>
</dbReference>
<proteinExistence type="predicted"/>
<keyword evidence="2 3" id="KW-0040">ANK repeat</keyword>
<feature type="repeat" description="ANK" evidence="3">
    <location>
        <begin position="328"/>
        <end position="360"/>
    </location>
</feature>
<dbReference type="SUPFAM" id="SSF48403">
    <property type="entry name" value="Ankyrin repeat"/>
    <property type="match status" value="1"/>
</dbReference>
<evidence type="ECO:0000256" key="3">
    <source>
        <dbReference type="PROSITE-ProRule" id="PRU00023"/>
    </source>
</evidence>
<protein>
    <submittedName>
        <fullName evidence="6">ANKRD36C protein</fullName>
    </submittedName>
</protein>
<evidence type="ECO:0000256" key="4">
    <source>
        <dbReference type="SAM" id="Coils"/>
    </source>
</evidence>
<feature type="region of interest" description="Disordered" evidence="5">
    <location>
        <begin position="564"/>
        <end position="647"/>
    </location>
</feature>
<accession>A0A813BWB1</accession>
<feature type="compositionally biased region" description="Low complexity" evidence="5">
    <location>
        <begin position="142"/>
        <end position="158"/>
    </location>
</feature>
<gene>
    <name evidence="6" type="primary">ANKRD36C</name>
    <name evidence="6" type="ORF">SNEC2469_LOCUS32202</name>
</gene>
<feature type="coiled-coil region" evidence="4">
    <location>
        <begin position="39"/>
        <end position="66"/>
    </location>
</feature>
<comment type="caution">
    <text evidence="6">The sequence shown here is derived from an EMBL/GenBank/DDBJ whole genome shotgun (WGS) entry which is preliminary data.</text>
</comment>
<dbReference type="Pfam" id="PF12796">
    <property type="entry name" value="Ank_2"/>
    <property type="match status" value="1"/>
</dbReference>
<dbReference type="Gene3D" id="1.25.40.20">
    <property type="entry name" value="Ankyrin repeat-containing domain"/>
    <property type="match status" value="2"/>
</dbReference>
<feature type="compositionally biased region" description="Basic and acidic residues" evidence="5">
    <location>
        <begin position="564"/>
        <end position="604"/>
    </location>
</feature>
<evidence type="ECO:0000256" key="1">
    <source>
        <dbReference type="ARBA" id="ARBA00022737"/>
    </source>
</evidence>
<dbReference type="PANTHER" id="PTHR24126">
    <property type="entry name" value="ANKYRIN REPEAT, PH AND SEC7 DOMAIN CONTAINING PROTEIN SECG-RELATED"/>
    <property type="match status" value="1"/>
</dbReference>
<dbReference type="AlphaFoldDB" id="A0A813BWB1"/>
<feature type="compositionally biased region" description="Basic and acidic residues" evidence="5">
    <location>
        <begin position="74"/>
        <end position="83"/>
    </location>
</feature>
<keyword evidence="7" id="KW-1185">Reference proteome</keyword>
<evidence type="ECO:0000256" key="2">
    <source>
        <dbReference type="ARBA" id="ARBA00023043"/>
    </source>
</evidence>